<evidence type="ECO:0000313" key="2">
    <source>
        <dbReference type="EMBL" id="GAA2460186.1"/>
    </source>
</evidence>
<name>A0ABN3KMF0_9ACTN</name>
<dbReference type="InterPro" id="IPR045428">
    <property type="entry name" value="EACC1"/>
</dbReference>
<gene>
    <name evidence="2" type="ORF">GCM10010191_95730</name>
</gene>
<feature type="compositionally biased region" description="Basic and acidic residues" evidence="1">
    <location>
        <begin position="100"/>
        <end position="109"/>
    </location>
</feature>
<proteinExistence type="predicted"/>
<keyword evidence="3" id="KW-1185">Reference proteome</keyword>
<organism evidence="2 3">
    <name type="scientific">Actinomadura vinacea</name>
    <dbReference type="NCBI Taxonomy" id="115336"/>
    <lineage>
        <taxon>Bacteria</taxon>
        <taxon>Bacillati</taxon>
        <taxon>Actinomycetota</taxon>
        <taxon>Actinomycetes</taxon>
        <taxon>Streptosporangiales</taxon>
        <taxon>Thermomonosporaceae</taxon>
        <taxon>Actinomadura</taxon>
    </lineage>
</organism>
<feature type="region of interest" description="Disordered" evidence="1">
    <location>
        <begin position="77"/>
        <end position="109"/>
    </location>
</feature>
<comment type="caution">
    <text evidence="2">The sequence shown here is derived from an EMBL/GenBank/DDBJ whole genome shotgun (WGS) entry which is preliminary data.</text>
</comment>
<evidence type="ECO:0000256" key="1">
    <source>
        <dbReference type="SAM" id="MobiDB-lite"/>
    </source>
</evidence>
<dbReference type="EMBL" id="BAAARW010000052">
    <property type="protein sequence ID" value="GAA2460186.1"/>
    <property type="molecule type" value="Genomic_DNA"/>
</dbReference>
<reference evidence="2 3" key="1">
    <citation type="journal article" date="2019" name="Int. J. Syst. Evol. Microbiol.">
        <title>The Global Catalogue of Microorganisms (GCM) 10K type strain sequencing project: providing services to taxonomists for standard genome sequencing and annotation.</title>
        <authorList>
            <consortium name="The Broad Institute Genomics Platform"/>
            <consortium name="The Broad Institute Genome Sequencing Center for Infectious Disease"/>
            <person name="Wu L."/>
            <person name="Ma J."/>
        </authorList>
    </citation>
    <scope>NUCLEOTIDE SEQUENCE [LARGE SCALE GENOMIC DNA]</scope>
    <source>
        <strain evidence="2 3">JCM 3325</strain>
    </source>
</reference>
<dbReference type="Proteomes" id="UP001501231">
    <property type="component" value="Unassembled WGS sequence"/>
</dbReference>
<protein>
    <submittedName>
        <fullName evidence="2">Uncharacterized protein</fullName>
    </submittedName>
</protein>
<sequence length="109" mass="11786">MEGAEADEELQSLHDWLLAEPKIRRHARVSLRSAPARPGEMGTVLDAIQVAVEDGFQAAELVLAYLAWRAARGGKANGTIERGNTKIPLSETTDETAESVAKKLDSDES</sequence>
<accession>A0ABN3KMF0</accession>
<dbReference type="Pfam" id="PF19953">
    <property type="entry name" value="EACC1"/>
    <property type="match status" value="1"/>
</dbReference>
<evidence type="ECO:0000313" key="3">
    <source>
        <dbReference type="Proteomes" id="UP001501231"/>
    </source>
</evidence>